<dbReference type="InterPro" id="IPR038408">
    <property type="entry name" value="GNK2_sf"/>
</dbReference>
<name>A0A8K0MNA0_9ROSA</name>
<proteinExistence type="predicted"/>
<evidence type="ECO:0000256" key="5">
    <source>
        <dbReference type="ARBA" id="ARBA00022729"/>
    </source>
</evidence>
<dbReference type="OrthoDB" id="4062651at2759"/>
<evidence type="ECO:0000259" key="17">
    <source>
        <dbReference type="PROSITE" id="PS51473"/>
    </source>
</evidence>
<dbReference type="Gene3D" id="3.30.430.20">
    <property type="entry name" value="Gnk2 domain, C-X8-C-X2-C motif"/>
    <property type="match status" value="2"/>
</dbReference>
<evidence type="ECO:0000256" key="4">
    <source>
        <dbReference type="ARBA" id="ARBA00022692"/>
    </source>
</evidence>
<evidence type="ECO:0000256" key="1">
    <source>
        <dbReference type="ARBA" id="ARBA00004167"/>
    </source>
</evidence>
<dbReference type="GO" id="GO:0004674">
    <property type="term" value="F:protein serine/threonine kinase activity"/>
    <property type="evidence" value="ECO:0007669"/>
    <property type="project" value="UniProtKB-KW"/>
</dbReference>
<dbReference type="PROSITE" id="PS51473">
    <property type="entry name" value="GNK2"/>
    <property type="match status" value="2"/>
</dbReference>
<feature type="transmembrane region" description="Helical" evidence="14">
    <location>
        <begin position="241"/>
        <end position="263"/>
    </location>
</feature>
<keyword evidence="11 14" id="KW-0472">Membrane</keyword>
<evidence type="ECO:0000256" key="15">
    <source>
        <dbReference type="SAM" id="SignalP"/>
    </source>
</evidence>
<keyword evidence="4 14" id="KW-0812">Transmembrane</keyword>
<keyword evidence="3" id="KW-0808">Transferase</keyword>
<dbReference type="InterPro" id="IPR002902">
    <property type="entry name" value="GNK2"/>
</dbReference>
<feature type="chain" id="PRO_5035461413" description="Cysteine-rich receptor-like protein kinase 10" evidence="15">
    <location>
        <begin position="26"/>
        <end position="609"/>
    </location>
</feature>
<dbReference type="FunFam" id="3.30.200.20:FF:000910">
    <property type="entry name" value="Cysteine-rich receptor-like protein kinase 11"/>
    <property type="match status" value="1"/>
</dbReference>
<dbReference type="Pfam" id="PF01657">
    <property type="entry name" value="Stress-antifung"/>
    <property type="match status" value="2"/>
</dbReference>
<evidence type="ECO:0000259" key="16">
    <source>
        <dbReference type="PROSITE" id="PS50011"/>
    </source>
</evidence>
<dbReference type="SUPFAM" id="SSF56112">
    <property type="entry name" value="Protein kinase-like (PK-like)"/>
    <property type="match status" value="1"/>
</dbReference>
<evidence type="ECO:0000256" key="13">
    <source>
        <dbReference type="ARBA" id="ARBA00023180"/>
    </source>
</evidence>
<evidence type="ECO:0000256" key="9">
    <source>
        <dbReference type="ARBA" id="ARBA00022840"/>
    </source>
</evidence>
<dbReference type="InterPro" id="IPR011009">
    <property type="entry name" value="Kinase-like_dom_sf"/>
</dbReference>
<reference evidence="18" key="1">
    <citation type="submission" date="2020-03" db="EMBL/GenBank/DDBJ databases">
        <title>A high-quality chromosome-level genome assembly of a woody plant with both climbing and erect habits, Rhamnella rubrinervis.</title>
        <authorList>
            <person name="Lu Z."/>
            <person name="Yang Y."/>
            <person name="Zhu X."/>
            <person name="Sun Y."/>
        </authorList>
    </citation>
    <scope>NUCLEOTIDE SEQUENCE</scope>
    <source>
        <strain evidence="18">BYM</strain>
        <tissue evidence="18">Leaf</tissue>
    </source>
</reference>
<keyword evidence="9" id="KW-0067">ATP-binding</keyword>
<organism evidence="18 19">
    <name type="scientific">Rhamnella rubrinervis</name>
    <dbReference type="NCBI Taxonomy" id="2594499"/>
    <lineage>
        <taxon>Eukaryota</taxon>
        <taxon>Viridiplantae</taxon>
        <taxon>Streptophyta</taxon>
        <taxon>Embryophyta</taxon>
        <taxon>Tracheophyta</taxon>
        <taxon>Spermatophyta</taxon>
        <taxon>Magnoliopsida</taxon>
        <taxon>eudicotyledons</taxon>
        <taxon>Gunneridae</taxon>
        <taxon>Pentapetalae</taxon>
        <taxon>rosids</taxon>
        <taxon>fabids</taxon>
        <taxon>Rosales</taxon>
        <taxon>Rhamnaceae</taxon>
        <taxon>rhamnoid group</taxon>
        <taxon>Rhamneae</taxon>
        <taxon>Rhamnella</taxon>
    </lineage>
</organism>
<protein>
    <recommendedName>
        <fullName evidence="20">Cysteine-rich receptor-like protein kinase 10</fullName>
    </recommendedName>
</protein>
<keyword evidence="19" id="KW-1185">Reference proteome</keyword>
<dbReference type="PROSITE" id="PS00108">
    <property type="entry name" value="PROTEIN_KINASE_ST"/>
    <property type="match status" value="1"/>
</dbReference>
<dbReference type="PANTHER" id="PTHR27002:SF804">
    <property type="entry name" value="OS02G0710500 PROTEIN"/>
    <property type="match status" value="1"/>
</dbReference>
<evidence type="ECO:0000256" key="12">
    <source>
        <dbReference type="ARBA" id="ARBA00023170"/>
    </source>
</evidence>
<evidence type="ECO:0000256" key="10">
    <source>
        <dbReference type="ARBA" id="ARBA00022989"/>
    </source>
</evidence>
<evidence type="ECO:0000256" key="6">
    <source>
        <dbReference type="ARBA" id="ARBA00022737"/>
    </source>
</evidence>
<keyword evidence="12" id="KW-0675">Receptor</keyword>
<comment type="caution">
    <text evidence="18">The sequence shown here is derived from an EMBL/GenBank/DDBJ whole genome shotgun (WGS) entry which is preliminary data.</text>
</comment>
<keyword evidence="7" id="KW-0547">Nucleotide-binding</keyword>
<accession>A0A8K0MNA0</accession>
<dbReference type="CDD" id="cd23509">
    <property type="entry name" value="Gnk2-like"/>
    <property type="match status" value="2"/>
</dbReference>
<sequence>MYLINSRACLLGLVSIFFTISSITSQPSYEFPLCSNPSSEKSDQNFTSDLTSLLDGLSSKAIDNSFYNESSNGQYGLFLCRGDVSSTTCQNCVRNASKEIRSRCSSNKTAIIWYDECMIRYSNSSFFGVAETWPKLFMWNVANRTSDPDEPDVDAQALMYRLISDAAKSDMLFKADEWPADDESQRRYGLVQCTRDLNSSACSNCLGKLMEDIKTCCQGKKAPQPLPDGDKGKKRNNTKKIVIITISSIAVVSIAAALFGLWYQKFYGKNRKQGESQQILFQSSEGLAFIDLVNTSMLEKDDDNSGEGMLINGKEIAVKRLSMRSRQGLEEFKTEVMLIAKLQHRNLVRLLGCCLEKDEKLLVYEYMANTSLDAFLFDPTKCRELNWDIRTNIVNGIARGLLYLHEDSRLKIIHRDLKASNVLLDNEMNPKISDFGTARIFGSNQIEANTDRVVGTYGYMAPEYAMEGLFSIKSDVYSFGVLMLEIVTGKKNNGIFGTDRSQSLPSYAWQQWSEGKGKDMIDLSLLDACSVNEAVRWIHIALLCVQEDPNDRPYMSSVVLMLASKSVQLPQPSKPPFSAGRLFLSVQFSTSGAETGFETSDQTSTGASF</sequence>
<feature type="domain" description="Protein kinase" evidence="16">
    <location>
        <begin position="274"/>
        <end position="567"/>
    </location>
</feature>
<dbReference type="CDD" id="cd14066">
    <property type="entry name" value="STKc_IRAK"/>
    <property type="match status" value="1"/>
</dbReference>
<evidence type="ECO:0000313" key="19">
    <source>
        <dbReference type="Proteomes" id="UP000796880"/>
    </source>
</evidence>
<dbReference type="Gene3D" id="1.10.510.10">
    <property type="entry name" value="Transferase(Phosphotransferase) domain 1"/>
    <property type="match status" value="1"/>
</dbReference>
<keyword evidence="10 14" id="KW-1133">Transmembrane helix</keyword>
<keyword evidence="6" id="KW-0677">Repeat</keyword>
<keyword evidence="5 15" id="KW-0732">Signal</keyword>
<keyword evidence="8" id="KW-0418">Kinase</keyword>
<dbReference type="EMBL" id="VOIH02000003">
    <property type="protein sequence ID" value="KAF3451640.1"/>
    <property type="molecule type" value="Genomic_DNA"/>
</dbReference>
<evidence type="ECO:0008006" key="20">
    <source>
        <dbReference type="Google" id="ProtNLM"/>
    </source>
</evidence>
<evidence type="ECO:0000256" key="14">
    <source>
        <dbReference type="SAM" id="Phobius"/>
    </source>
</evidence>
<evidence type="ECO:0000256" key="8">
    <source>
        <dbReference type="ARBA" id="ARBA00022777"/>
    </source>
</evidence>
<dbReference type="InterPro" id="IPR000719">
    <property type="entry name" value="Prot_kinase_dom"/>
</dbReference>
<evidence type="ECO:0000256" key="3">
    <source>
        <dbReference type="ARBA" id="ARBA00022679"/>
    </source>
</evidence>
<dbReference type="SMART" id="SM00220">
    <property type="entry name" value="S_TKc"/>
    <property type="match status" value="1"/>
</dbReference>
<dbReference type="AlphaFoldDB" id="A0A8K0MNA0"/>
<dbReference type="GO" id="GO:0005886">
    <property type="term" value="C:plasma membrane"/>
    <property type="evidence" value="ECO:0007669"/>
    <property type="project" value="TreeGrafter"/>
</dbReference>
<feature type="domain" description="Gnk2-homologous" evidence="17">
    <location>
        <begin position="28"/>
        <end position="126"/>
    </location>
</feature>
<feature type="domain" description="Gnk2-homologous" evidence="17">
    <location>
        <begin position="132"/>
        <end position="241"/>
    </location>
</feature>
<dbReference type="FunFam" id="1.10.510.10:FF:001697">
    <property type="entry name" value="Uncharacterized protein"/>
    <property type="match status" value="1"/>
</dbReference>
<dbReference type="GO" id="GO:0005524">
    <property type="term" value="F:ATP binding"/>
    <property type="evidence" value="ECO:0007669"/>
    <property type="project" value="UniProtKB-KW"/>
</dbReference>
<dbReference type="Gene3D" id="3.30.200.20">
    <property type="entry name" value="Phosphorylase Kinase, domain 1"/>
    <property type="match status" value="1"/>
</dbReference>
<evidence type="ECO:0000313" key="18">
    <source>
        <dbReference type="EMBL" id="KAF3451640.1"/>
    </source>
</evidence>
<feature type="signal peptide" evidence="15">
    <location>
        <begin position="1"/>
        <end position="25"/>
    </location>
</feature>
<dbReference type="Pfam" id="PF07714">
    <property type="entry name" value="PK_Tyr_Ser-Thr"/>
    <property type="match status" value="1"/>
</dbReference>
<evidence type="ECO:0000256" key="7">
    <source>
        <dbReference type="ARBA" id="ARBA00022741"/>
    </source>
</evidence>
<dbReference type="PROSITE" id="PS50011">
    <property type="entry name" value="PROTEIN_KINASE_DOM"/>
    <property type="match status" value="1"/>
</dbReference>
<keyword evidence="2" id="KW-0723">Serine/threonine-protein kinase</keyword>
<comment type="subcellular location">
    <subcellularLocation>
        <location evidence="1">Membrane</location>
        <topology evidence="1">Single-pass membrane protein</topology>
    </subcellularLocation>
</comment>
<gene>
    <name evidence="18" type="ORF">FNV43_RR07735</name>
</gene>
<evidence type="ECO:0000256" key="11">
    <source>
        <dbReference type="ARBA" id="ARBA00023136"/>
    </source>
</evidence>
<keyword evidence="13" id="KW-0325">Glycoprotein</keyword>
<dbReference type="PANTHER" id="PTHR27002">
    <property type="entry name" value="RECEPTOR-LIKE SERINE/THREONINE-PROTEIN KINASE SD1-8"/>
    <property type="match status" value="1"/>
</dbReference>
<dbReference type="InterPro" id="IPR001245">
    <property type="entry name" value="Ser-Thr/Tyr_kinase_cat_dom"/>
</dbReference>
<dbReference type="Proteomes" id="UP000796880">
    <property type="component" value="Unassembled WGS sequence"/>
</dbReference>
<dbReference type="InterPro" id="IPR008271">
    <property type="entry name" value="Ser/Thr_kinase_AS"/>
</dbReference>
<evidence type="ECO:0000256" key="2">
    <source>
        <dbReference type="ARBA" id="ARBA00022527"/>
    </source>
</evidence>